<dbReference type="InterPro" id="IPR016181">
    <property type="entry name" value="Acyl_CoA_acyltransferase"/>
</dbReference>
<dbReference type="STRING" id="446466.Cfla_1189"/>
<dbReference type="GO" id="GO:0016747">
    <property type="term" value="F:acyltransferase activity, transferring groups other than amino-acyl groups"/>
    <property type="evidence" value="ECO:0007669"/>
    <property type="project" value="InterPro"/>
</dbReference>
<evidence type="ECO:0000259" key="1">
    <source>
        <dbReference type="PROSITE" id="PS51186"/>
    </source>
</evidence>
<dbReference type="Pfam" id="PF13508">
    <property type="entry name" value="Acetyltransf_7"/>
    <property type="match status" value="1"/>
</dbReference>
<dbReference type="SUPFAM" id="SSF55729">
    <property type="entry name" value="Acyl-CoA N-acyltransferases (Nat)"/>
    <property type="match status" value="1"/>
</dbReference>
<dbReference type="InterPro" id="IPR000182">
    <property type="entry name" value="GNAT_dom"/>
</dbReference>
<gene>
    <name evidence="2" type="ordered locus">Cfla_1189</name>
</gene>
<dbReference type="EMBL" id="CP001964">
    <property type="protein sequence ID" value="ADG74091.1"/>
    <property type="molecule type" value="Genomic_DNA"/>
</dbReference>
<reference evidence="2 3" key="1">
    <citation type="journal article" date="2010" name="Stand. Genomic Sci.">
        <title>Complete genome sequence of Cellulomonas flavigena type strain (134).</title>
        <authorList>
            <person name="Abt B."/>
            <person name="Foster B."/>
            <person name="Lapidus A."/>
            <person name="Clum A."/>
            <person name="Sun H."/>
            <person name="Pukall R."/>
            <person name="Lucas S."/>
            <person name="Glavina Del Rio T."/>
            <person name="Nolan M."/>
            <person name="Tice H."/>
            <person name="Cheng J.F."/>
            <person name="Pitluck S."/>
            <person name="Liolios K."/>
            <person name="Ivanova N."/>
            <person name="Mavromatis K."/>
            <person name="Ovchinnikova G."/>
            <person name="Pati A."/>
            <person name="Goodwin L."/>
            <person name="Chen A."/>
            <person name="Palaniappan K."/>
            <person name="Land M."/>
            <person name="Hauser L."/>
            <person name="Chang Y.J."/>
            <person name="Jeffries C.D."/>
            <person name="Rohde M."/>
            <person name="Goker M."/>
            <person name="Woyke T."/>
            <person name="Bristow J."/>
            <person name="Eisen J.A."/>
            <person name="Markowitz V."/>
            <person name="Hugenholtz P."/>
            <person name="Kyrpides N.C."/>
            <person name="Klenk H.P."/>
        </authorList>
    </citation>
    <scope>NUCLEOTIDE SEQUENCE [LARGE SCALE GENOMIC DNA]</scope>
    <source>
        <strain evidence="3">ATCC 482 / DSM 20109 / BCRC 11376 / JCM 18109 / NBRC 3775 / NCIMB 8073 / NRS 134</strain>
    </source>
</reference>
<organism evidence="2 3">
    <name type="scientific">Cellulomonas flavigena (strain ATCC 482 / DSM 20109 / BCRC 11376 / JCM 18109 / NBRC 3775 / NCIMB 8073 / NRS 134)</name>
    <dbReference type="NCBI Taxonomy" id="446466"/>
    <lineage>
        <taxon>Bacteria</taxon>
        <taxon>Bacillati</taxon>
        <taxon>Actinomycetota</taxon>
        <taxon>Actinomycetes</taxon>
        <taxon>Micrococcales</taxon>
        <taxon>Cellulomonadaceae</taxon>
        <taxon>Cellulomonas</taxon>
    </lineage>
</organism>
<dbReference type="OrthoDB" id="3190820at2"/>
<protein>
    <submittedName>
        <fullName evidence="2">GCN5-related N-acetyltransferase</fullName>
    </submittedName>
</protein>
<evidence type="ECO:0000313" key="2">
    <source>
        <dbReference type="EMBL" id="ADG74091.1"/>
    </source>
</evidence>
<name>D5UBJ6_CELFN</name>
<keyword evidence="3" id="KW-1185">Reference proteome</keyword>
<dbReference type="Proteomes" id="UP000000849">
    <property type="component" value="Chromosome"/>
</dbReference>
<dbReference type="PROSITE" id="PS51186">
    <property type="entry name" value="GNAT"/>
    <property type="match status" value="1"/>
</dbReference>
<feature type="domain" description="N-acetyltransferase" evidence="1">
    <location>
        <begin position="6"/>
        <end position="140"/>
    </location>
</feature>
<dbReference type="CDD" id="cd04301">
    <property type="entry name" value="NAT_SF"/>
    <property type="match status" value="1"/>
</dbReference>
<dbReference type="Gene3D" id="3.40.630.30">
    <property type="match status" value="1"/>
</dbReference>
<keyword evidence="2" id="KW-0808">Transferase</keyword>
<sequence length="145" mass="15206">MTLPPGYTLHATPPAPDDYLRLRRDAGLRPKTVAQAAAALAGSWSACHVTAPDGTTVAMGRVVGDGGWYFVVADMATSPAHQRRGLGTAVLDHLLADVAHRAPDDAYVSLTTESAGRALYEGAGFTTLRPDRTGMQLVLPARATP</sequence>
<dbReference type="KEGG" id="cfl:Cfla_1189"/>
<evidence type="ECO:0000313" key="3">
    <source>
        <dbReference type="Proteomes" id="UP000000849"/>
    </source>
</evidence>
<accession>D5UBJ6</accession>
<dbReference type="RefSeq" id="WP_013116425.1">
    <property type="nucleotide sequence ID" value="NC_014151.1"/>
</dbReference>
<proteinExistence type="predicted"/>
<dbReference type="AlphaFoldDB" id="D5UBJ6"/>
<dbReference type="HOGENOM" id="CLU_086503_7_0_11"/>
<dbReference type="eggNOG" id="COG0454">
    <property type="taxonomic scope" value="Bacteria"/>
</dbReference>